<organism evidence="3 4">
    <name type="scientific">Arctia plantaginis</name>
    <name type="common">Wood tiger moth</name>
    <name type="synonym">Phalaena plantaginis</name>
    <dbReference type="NCBI Taxonomy" id="874455"/>
    <lineage>
        <taxon>Eukaryota</taxon>
        <taxon>Metazoa</taxon>
        <taxon>Ecdysozoa</taxon>
        <taxon>Arthropoda</taxon>
        <taxon>Hexapoda</taxon>
        <taxon>Insecta</taxon>
        <taxon>Pterygota</taxon>
        <taxon>Neoptera</taxon>
        <taxon>Endopterygota</taxon>
        <taxon>Lepidoptera</taxon>
        <taxon>Glossata</taxon>
        <taxon>Ditrysia</taxon>
        <taxon>Noctuoidea</taxon>
        <taxon>Erebidae</taxon>
        <taxon>Arctiinae</taxon>
        <taxon>Arctia</taxon>
    </lineage>
</organism>
<evidence type="ECO:0000256" key="1">
    <source>
        <dbReference type="SAM" id="Phobius"/>
    </source>
</evidence>
<dbReference type="Proteomes" id="UP000494106">
    <property type="component" value="Unassembled WGS sequence"/>
</dbReference>
<feature type="transmembrane region" description="Helical" evidence="1">
    <location>
        <begin position="48"/>
        <end position="72"/>
    </location>
</feature>
<keyword evidence="4" id="KW-1185">Reference proteome</keyword>
<keyword evidence="1" id="KW-0472">Membrane</keyword>
<name>A0A8S1B314_ARCPL</name>
<evidence type="ECO:0000313" key="4">
    <source>
        <dbReference type="Proteomes" id="UP000494106"/>
    </source>
</evidence>
<evidence type="ECO:0000256" key="2">
    <source>
        <dbReference type="SAM" id="SignalP"/>
    </source>
</evidence>
<keyword evidence="1" id="KW-1133">Transmembrane helix</keyword>
<gene>
    <name evidence="3" type="ORF">APLA_LOCUS14299</name>
</gene>
<dbReference type="OrthoDB" id="7391586at2759"/>
<dbReference type="AlphaFoldDB" id="A0A8S1B314"/>
<comment type="caution">
    <text evidence="3">The sequence shown here is derived from an EMBL/GenBank/DDBJ whole genome shotgun (WGS) entry which is preliminary data.</text>
</comment>
<feature type="signal peptide" evidence="2">
    <location>
        <begin position="1"/>
        <end position="21"/>
    </location>
</feature>
<keyword evidence="1" id="KW-0812">Transmembrane</keyword>
<accession>A0A8S1B314</accession>
<dbReference type="EMBL" id="CADEBC010000561">
    <property type="protein sequence ID" value="CAB3253823.1"/>
    <property type="molecule type" value="Genomic_DNA"/>
</dbReference>
<protein>
    <submittedName>
        <fullName evidence="3">Uncharacterized protein</fullName>
    </submittedName>
</protein>
<proteinExistence type="predicted"/>
<keyword evidence="2" id="KW-0732">Signal</keyword>
<reference evidence="3 4" key="1">
    <citation type="submission" date="2020-04" db="EMBL/GenBank/DDBJ databases">
        <authorList>
            <person name="Wallbank WR R."/>
            <person name="Pardo Diaz C."/>
            <person name="Kozak K."/>
            <person name="Martin S."/>
            <person name="Jiggins C."/>
            <person name="Moest M."/>
            <person name="Warren A I."/>
            <person name="Byers J.R.P. K."/>
            <person name="Montejo-Kovacevich G."/>
            <person name="Yen C E."/>
        </authorList>
    </citation>
    <scope>NUCLEOTIDE SEQUENCE [LARGE SCALE GENOMIC DNA]</scope>
</reference>
<evidence type="ECO:0000313" key="3">
    <source>
        <dbReference type="EMBL" id="CAB3253823.1"/>
    </source>
</evidence>
<sequence length="107" mass="11653">MMGMLWVVLLVALTGSHLGHCSPLRSTPQTYPHDIPRPLEGWGSEGGLYAAVPALAFVLTAVGLLFGCTWCYRHKDCKKSSAQKKKPRLGKPEAIDSISQALSLIYN</sequence>
<feature type="chain" id="PRO_5035854232" evidence="2">
    <location>
        <begin position="22"/>
        <end position="107"/>
    </location>
</feature>